<evidence type="ECO:0000313" key="1">
    <source>
        <dbReference type="EMBL" id="GBP51381.1"/>
    </source>
</evidence>
<dbReference type="EMBL" id="BGZK01000580">
    <property type="protein sequence ID" value="GBP51381.1"/>
    <property type="molecule type" value="Genomic_DNA"/>
</dbReference>
<organism evidence="1 2">
    <name type="scientific">Eumeta variegata</name>
    <name type="common">Bagworm moth</name>
    <name type="synonym">Eumeta japonica</name>
    <dbReference type="NCBI Taxonomy" id="151549"/>
    <lineage>
        <taxon>Eukaryota</taxon>
        <taxon>Metazoa</taxon>
        <taxon>Ecdysozoa</taxon>
        <taxon>Arthropoda</taxon>
        <taxon>Hexapoda</taxon>
        <taxon>Insecta</taxon>
        <taxon>Pterygota</taxon>
        <taxon>Neoptera</taxon>
        <taxon>Endopterygota</taxon>
        <taxon>Lepidoptera</taxon>
        <taxon>Glossata</taxon>
        <taxon>Ditrysia</taxon>
        <taxon>Tineoidea</taxon>
        <taxon>Psychidae</taxon>
        <taxon>Oiketicinae</taxon>
        <taxon>Eumeta</taxon>
    </lineage>
</organism>
<dbReference type="AlphaFoldDB" id="A0A4C1WJG7"/>
<comment type="caution">
    <text evidence="1">The sequence shown here is derived from an EMBL/GenBank/DDBJ whole genome shotgun (WGS) entry which is preliminary data.</text>
</comment>
<gene>
    <name evidence="1" type="ORF">EVAR_38775_1</name>
</gene>
<evidence type="ECO:0000313" key="2">
    <source>
        <dbReference type="Proteomes" id="UP000299102"/>
    </source>
</evidence>
<proteinExistence type="predicted"/>
<sequence length="221" mass="25095">MTSKLNIIPAKTRVSSCRRVVHINTQRHPCAVHEIRNKLTLIIHAPRTALSQVKAICDDISGGGRVGGRRDGRAPRVQTANFKRSVLHKDDRGGDGVILFFLEDWPSVEQSQAHLRIGRYAGLNPDHERFDLWMNIFKLKTTRFESRTCRQSRTLSPQRRQREGLELQVSRSEIKKIVREKYPYNRVAKAPILKGRQCTIDFLLASLGVAGAHGRRSSPTL</sequence>
<protein>
    <submittedName>
        <fullName evidence="1">Uncharacterized protein</fullName>
    </submittedName>
</protein>
<accession>A0A4C1WJG7</accession>
<dbReference type="Proteomes" id="UP000299102">
    <property type="component" value="Unassembled WGS sequence"/>
</dbReference>
<reference evidence="1 2" key="1">
    <citation type="journal article" date="2019" name="Commun. Biol.">
        <title>The bagworm genome reveals a unique fibroin gene that provides high tensile strength.</title>
        <authorList>
            <person name="Kono N."/>
            <person name="Nakamura H."/>
            <person name="Ohtoshi R."/>
            <person name="Tomita M."/>
            <person name="Numata K."/>
            <person name="Arakawa K."/>
        </authorList>
    </citation>
    <scope>NUCLEOTIDE SEQUENCE [LARGE SCALE GENOMIC DNA]</scope>
</reference>
<name>A0A4C1WJG7_EUMVA</name>
<keyword evidence="2" id="KW-1185">Reference proteome</keyword>